<reference evidence="2 3" key="1">
    <citation type="submission" date="2015-01" db="EMBL/GenBank/DDBJ databases">
        <title>Genome of allotetraploid Gossypium barbadense reveals genomic plasticity and fiber elongation in cotton evolution.</title>
        <authorList>
            <person name="Chen X."/>
            <person name="Liu X."/>
            <person name="Zhao B."/>
            <person name="Zheng H."/>
            <person name="Hu Y."/>
            <person name="Lu G."/>
            <person name="Yang C."/>
            <person name="Chen J."/>
            <person name="Shan C."/>
            <person name="Zhang L."/>
            <person name="Zhou Y."/>
            <person name="Wang L."/>
            <person name="Guo W."/>
            <person name="Bai Y."/>
            <person name="Ruan J."/>
            <person name="Shangguan X."/>
            <person name="Mao Y."/>
            <person name="Jiang J."/>
            <person name="Zhu Y."/>
            <person name="Lei J."/>
            <person name="Kang H."/>
            <person name="Chen S."/>
            <person name="He X."/>
            <person name="Wang R."/>
            <person name="Wang Y."/>
            <person name="Chen J."/>
            <person name="Wang L."/>
            <person name="Yu S."/>
            <person name="Wang B."/>
            <person name="Wei J."/>
            <person name="Song S."/>
            <person name="Lu X."/>
            <person name="Gao Z."/>
            <person name="Gu W."/>
            <person name="Deng X."/>
            <person name="Ma D."/>
            <person name="Wang S."/>
            <person name="Liang W."/>
            <person name="Fang L."/>
            <person name="Cai C."/>
            <person name="Zhu X."/>
            <person name="Zhou B."/>
            <person name="Zhang Y."/>
            <person name="Chen Z."/>
            <person name="Xu S."/>
            <person name="Zhu R."/>
            <person name="Wang S."/>
            <person name="Zhang T."/>
            <person name="Zhao G."/>
        </authorList>
    </citation>
    <scope>NUCLEOTIDE SEQUENCE [LARGE SCALE GENOMIC DNA]</scope>
    <source>
        <strain evidence="3">cv. Xinhai21</strain>
        <tissue evidence="2">Leaf</tissue>
    </source>
</reference>
<evidence type="ECO:0000313" key="2">
    <source>
        <dbReference type="EMBL" id="PPS19319.1"/>
    </source>
</evidence>
<protein>
    <submittedName>
        <fullName evidence="2">Uncharacterized protein</fullName>
    </submittedName>
</protein>
<feature type="region of interest" description="Disordered" evidence="1">
    <location>
        <begin position="166"/>
        <end position="187"/>
    </location>
</feature>
<sequence length="187" mass="21688">MPIRPHSPSNTRTHQTEIRLNIANVNPRKHITLLQHRDRITFVVCRLILPRLKSDHLVTLQVHVLDKPSPSIVLHHLILSDTYSISPACSFLYRQFLRLLPVLLTLEINTDQHPGHLPPSFATSNKTRNSSNYAIYSPSFQTMTAVHTYGKHALQPQQFLRHTPHFRPTFLPKPQDRTASYRRCSRR</sequence>
<accession>A0A2P5YUU0</accession>
<evidence type="ECO:0000256" key="1">
    <source>
        <dbReference type="SAM" id="MobiDB-lite"/>
    </source>
</evidence>
<evidence type="ECO:0000313" key="3">
    <source>
        <dbReference type="Proteomes" id="UP000239757"/>
    </source>
</evidence>
<proteinExistence type="predicted"/>
<dbReference type="EMBL" id="KZ662775">
    <property type="protein sequence ID" value="PPS19319.1"/>
    <property type="molecule type" value="Genomic_DNA"/>
</dbReference>
<gene>
    <name evidence="2" type="ORF">GOBAR_AA01257</name>
</gene>
<organism evidence="2 3">
    <name type="scientific">Gossypium barbadense</name>
    <name type="common">Sea Island cotton</name>
    <name type="synonym">Hibiscus barbadensis</name>
    <dbReference type="NCBI Taxonomy" id="3634"/>
    <lineage>
        <taxon>Eukaryota</taxon>
        <taxon>Viridiplantae</taxon>
        <taxon>Streptophyta</taxon>
        <taxon>Embryophyta</taxon>
        <taxon>Tracheophyta</taxon>
        <taxon>Spermatophyta</taxon>
        <taxon>Magnoliopsida</taxon>
        <taxon>eudicotyledons</taxon>
        <taxon>Gunneridae</taxon>
        <taxon>Pentapetalae</taxon>
        <taxon>rosids</taxon>
        <taxon>malvids</taxon>
        <taxon>Malvales</taxon>
        <taxon>Malvaceae</taxon>
        <taxon>Malvoideae</taxon>
        <taxon>Gossypium</taxon>
    </lineage>
</organism>
<dbReference type="AlphaFoldDB" id="A0A2P5YUU0"/>
<name>A0A2P5YUU0_GOSBA</name>
<dbReference type="Proteomes" id="UP000239757">
    <property type="component" value="Unassembled WGS sequence"/>
</dbReference>